<organism evidence="2">
    <name type="scientific">Chromulina nebulosa</name>
    <dbReference type="NCBI Taxonomy" id="96789"/>
    <lineage>
        <taxon>Eukaryota</taxon>
        <taxon>Sar</taxon>
        <taxon>Stramenopiles</taxon>
        <taxon>Ochrophyta</taxon>
        <taxon>Chrysophyceae</taxon>
        <taxon>Chromulinales</taxon>
        <taxon>Chromulinaceae</taxon>
        <taxon>Chromulina</taxon>
    </lineage>
</organism>
<dbReference type="PRINTS" id="PR00111">
    <property type="entry name" value="ABHYDROLASE"/>
</dbReference>
<proteinExistence type="predicted"/>
<gene>
    <name evidence="2" type="ORF">CNEB1095_LOCUS3438</name>
</gene>
<protein>
    <recommendedName>
        <fullName evidence="1">AB hydrolase-1 domain-containing protein</fullName>
    </recommendedName>
</protein>
<reference evidence="2" key="1">
    <citation type="submission" date="2021-01" db="EMBL/GenBank/DDBJ databases">
        <authorList>
            <person name="Corre E."/>
            <person name="Pelletier E."/>
            <person name="Niang G."/>
            <person name="Scheremetjew M."/>
            <person name="Finn R."/>
            <person name="Kale V."/>
            <person name="Holt S."/>
            <person name="Cochrane G."/>
            <person name="Meng A."/>
            <person name="Brown T."/>
            <person name="Cohen L."/>
        </authorList>
    </citation>
    <scope>NUCLEOTIDE SEQUENCE</scope>
    <source>
        <strain evidence="2">UTEXLB2642</strain>
    </source>
</reference>
<dbReference type="InterPro" id="IPR029058">
    <property type="entry name" value="AB_hydrolase_fold"/>
</dbReference>
<accession>A0A7S0SXN1</accession>
<dbReference type="Gene3D" id="3.40.50.1820">
    <property type="entry name" value="alpha/beta hydrolase"/>
    <property type="match status" value="1"/>
</dbReference>
<dbReference type="Pfam" id="PF00561">
    <property type="entry name" value="Abhydrolase_1"/>
    <property type="match status" value="1"/>
</dbReference>
<evidence type="ECO:0000259" key="1">
    <source>
        <dbReference type="Pfam" id="PF00561"/>
    </source>
</evidence>
<sequence>MSEDPAIETDNNVISNEESVRENFYDRNINDDKIIVVRNGKTFEKRLAGYKESTPSVPELLKMSQNKGKSFAQRVMASIRGININDGDQSPDNDFCANTFMKLTHGITAYRLLEPALVPDELMDKLPLIVCLHGLTTASYMWADLSDLLMNCDHGPQCRVLCFDFYGHGRSPWNGVTVSLDLLVTQTKELLDVLGFTDKQVALIGYDYGCNIAVGFAAKYPDLCLSLSLISPTGIKYKPLDKEKMYKRKYIGEYLMIRSKKSFANQQLRDFYNFDRSTIFYPYIRKHVTMVQWQIDNTPGYLGCILSAYRHFPLKGMEELYSAVGRYPRKVQIFWGKNDAICPFKKCIHRIEECFPNAEVIDIDEAGHQLLVEKFDSVASEILGFHKKLYEEKFNNDIIVDDFGI</sequence>
<evidence type="ECO:0000313" key="2">
    <source>
        <dbReference type="EMBL" id="CAD8719677.1"/>
    </source>
</evidence>
<dbReference type="EMBL" id="HBFD01005218">
    <property type="protein sequence ID" value="CAD8719677.1"/>
    <property type="molecule type" value="Transcribed_RNA"/>
</dbReference>
<dbReference type="GO" id="GO:0016020">
    <property type="term" value="C:membrane"/>
    <property type="evidence" value="ECO:0007669"/>
    <property type="project" value="TreeGrafter"/>
</dbReference>
<dbReference type="SUPFAM" id="SSF53474">
    <property type="entry name" value="alpha/beta-Hydrolases"/>
    <property type="match status" value="1"/>
</dbReference>
<dbReference type="InterPro" id="IPR050266">
    <property type="entry name" value="AB_hydrolase_sf"/>
</dbReference>
<feature type="domain" description="AB hydrolase-1" evidence="1">
    <location>
        <begin position="127"/>
        <end position="374"/>
    </location>
</feature>
<dbReference type="InterPro" id="IPR000073">
    <property type="entry name" value="AB_hydrolase_1"/>
</dbReference>
<dbReference type="AlphaFoldDB" id="A0A7S0SXN1"/>
<dbReference type="PANTHER" id="PTHR43798:SF33">
    <property type="entry name" value="HYDROLASE, PUTATIVE (AFU_ORTHOLOGUE AFUA_2G14860)-RELATED"/>
    <property type="match status" value="1"/>
</dbReference>
<name>A0A7S0SXN1_9STRA</name>
<dbReference type="PANTHER" id="PTHR43798">
    <property type="entry name" value="MONOACYLGLYCEROL LIPASE"/>
    <property type="match status" value="1"/>
</dbReference>